<evidence type="ECO:0000256" key="8">
    <source>
        <dbReference type="ARBA" id="ARBA00022825"/>
    </source>
</evidence>
<protein>
    <recommendedName>
        <fullName evidence="5">Cyanophycinase</fullName>
        <ecNumber evidence="4">3.4.15.6</ecNumber>
    </recommendedName>
</protein>
<evidence type="ECO:0000313" key="11">
    <source>
        <dbReference type="Proteomes" id="UP001484239"/>
    </source>
</evidence>
<evidence type="ECO:0000256" key="1">
    <source>
        <dbReference type="ARBA" id="ARBA00001092"/>
    </source>
</evidence>
<keyword evidence="6" id="KW-0645">Protease</keyword>
<keyword evidence="7 10" id="KW-0378">Hydrolase</keyword>
<keyword evidence="11" id="KW-1185">Reference proteome</keyword>
<evidence type="ECO:0000256" key="4">
    <source>
        <dbReference type="ARBA" id="ARBA00013115"/>
    </source>
</evidence>
<evidence type="ECO:0000256" key="5">
    <source>
        <dbReference type="ARBA" id="ARBA00015719"/>
    </source>
</evidence>
<dbReference type="InterPro" id="IPR029062">
    <property type="entry name" value="Class_I_gatase-like"/>
</dbReference>
<accession>A0ABU9EB67</accession>
<dbReference type="NCBIfam" id="TIGR02069">
    <property type="entry name" value="cyanophycinase"/>
    <property type="match status" value="1"/>
</dbReference>
<evidence type="ECO:0000256" key="7">
    <source>
        <dbReference type="ARBA" id="ARBA00022801"/>
    </source>
</evidence>
<comment type="function">
    <text evidence="2">Exopeptidase that catalyzes the hydrolytic cleavage of multi-L-arginyl-poly-L-aspartic acid (cyanophycin; a water-insoluble reserve polymer) into aspartate-arginine dipeptides.</text>
</comment>
<feature type="signal peptide" evidence="9">
    <location>
        <begin position="1"/>
        <end position="34"/>
    </location>
</feature>
<dbReference type="EC" id="3.4.15.6" evidence="4"/>
<reference evidence="10 11" key="1">
    <citation type="submission" date="2024-02" db="EMBL/GenBank/DDBJ databases">
        <title>A novel Gemmatimonadota bacterium.</title>
        <authorList>
            <person name="Du Z.-J."/>
            <person name="Ye Y.-Q."/>
        </authorList>
    </citation>
    <scope>NUCLEOTIDE SEQUENCE [LARGE SCALE GENOMIC DNA]</scope>
    <source>
        <strain evidence="10 11">DH-20</strain>
    </source>
</reference>
<evidence type="ECO:0000256" key="3">
    <source>
        <dbReference type="ARBA" id="ARBA00006534"/>
    </source>
</evidence>
<dbReference type="Pfam" id="PF03575">
    <property type="entry name" value="Peptidase_S51"/>
    <property type="match status" value="1"/>
</dbReference>
<comment type="catalytic activity">
    <reaction evidence="1">
        <text>[L-4-(L-arginin-2-N-yl)aspartate](n) + H2O = [L-4-(L-arginin-2-N-yl)aspartate](n-1) + L-4-(L-arginin-2-N-yl)aspartate</text>
        <dbReference type="Rhea" id="RHEA:12845"/>
        <dbReference type="Rhea" id="RHEA-COMP:13728"/>
        <dbReference type="Rhea" id="RHEA-COMP:13734"/>
        <dbReference type="ChEBI" id="CHEBI:15377"/>
        <dbReference type="ChEBI" id="CHEBI:137986"/>
        <dbReference type="ChEBI" id="CHEBI:137991"/>
        <dbReference type="EC" id="3.4.15.6"/>
    </reaction>
</comment>
<keyword evidence="9" id="KW-0732">Signal</keyword>
<evidence type="ECO:0000256" key="2">
    <source>
        <dbReference type="ARBA" id="ARBA00002039"/>
    </source>
</evidence>
<comment type="similarity">
    <text evidence="3">Belongs to the peptidase S51 family.</text>
</comment>
<gene>
    <name evidence="10" type="ORF">WI372_10385</name>
</gene>
<dbReference type="GO" id="GO:0004180">
    <property type="term" value="F:carboxypeptidase activity"/>
    <property type="evidence" value="ECO:0007669"/>
    <property type="project" value="UniProtKB-KW"/>
</dbReference>
<sequence>MAARRGARRASTGAATGVALALGLAMLPATPAAGQDAPVVGPERGSLVIVGGALRDPEIVQAFIERAGGPDAAIVVIPTAGGGDDSDYGAECSCLNQLRANGARNLTVLHSYDPEVADTEAFVAPLEQATGVWFPGGRQWRLADAYLGTRTERALRAVLDRGGVIGGTSAGASIQGSYLARGDTRSNTVMMGDHEVGFGYLRETAIDQHLLARNRQFDLLEVIEVHPELLGIGIDEDTAVLVDGDRMEVMGGGYVAVYDAGARLPGGGPYYLLRDGDTFDLSTRTPARGGRPFLDLVRIDPTSGGD</sequence>
<dbReference type="Gene3D" id="3.40.50.880">
    <property type="match status" value="1"/>
</dbReference>
<dbReference type="InterPro" id="IPR005320">
    <property type="entry name" value="Peptidase_S51"/>
</dbReference>
<name>A0ABU9EB67_9BACT</name>
<keyword evidence="10" id="KW-0121">Carboxypeptidase</keyword>
<dbReference type="Proteomes" id="UP001484239">
    <property type="component" value="Unassembled WGS sequence"/>
</dbReference>
<evidence type="ECO:0000256" key="6">
    <source>
        <dbReference type="ARBA" id="ARBA00022670"/>
    </source>
</evidence>
<dbReference type="EMBL" id="JBBHLI010000005">
    <property type="protein sequence ID" value="MEK9501383.1"/>
    <property type="molecule type" value="Genomic_DNA"/>
</dbReference>
<comment type="caution">
    <text evidence="10">The sequence shown here is derived from an EMBL/GenBank/DDBJ whole genome shotgun (WGS) entry which is preliminary data.</text>
</comment>
<evidence type="ECO:0000256" key="9">
    <source>
        <dbReference type="SAM" id="SignalP"/>
    </source>
</evidence>
<evidence type="ECO:0000313" key="10">
    <source>
        <dbReference type="EMBL" id="MEK9501383.1"/>
    </source>
</evidence>
<dbReference type="CDD" id="cd03145">
    <property type="entry name" value="GAT1_cyanophycinase"/>
    <property type="match status" value="1"/>
</dbReference>
<dbReference type="SUPFAM" id="SSF52317">
    <property type="entry name" value="Class I glutamine amidotransferase-like"/>
    <property type="match status" value="1"/>
</dbReference>
<dbReference type="RefSeq" id="WP_405275845.1">
    <property type="nucleotide sequence ID" value="NZ_CP144380.1"/>
</dbReference>
<proteinExistence type="inferred from homology"/>
<keyword evidence="8" id="KW-0720">Serine protease</keyword>
<dbReference type="PANTHER" id="PTHR36175">
    <property type="entry name" value="CYANOPHYCINASE"/>
    <property type="match status" value="1"/>
</dbReference>
<feature type="chain" id="PRO_5046631274" description="Cyanophycinase" evidence="9">
    <location>
        <begin position="35"/>
        <end position="306"/>
    </location>
</feature>
<dbReference type="GO" id="GO:0008241">
    <property type="term" value="F:peptidyl-dipeptidase activity"/>
    <property type="evidence" value="ECO:0007669"/>
    <property type="project" value="UniProtKB-EC"/>
</dbReference>
<dbReference type="InterPro" id="IPR011811">
    <property type="entry name" value="Peptidase_S51_cyanophycinase"/>
</dbReference>
<dbReference type="PANTHER" id="PTHR36175:SF1">
    <property type="entry name" value="CYANOPHYCINASE"/>
    <property type="match status" value="1"/>
</dbReference>
<organism evidence="10 11">
    <name type="scientific">Gaopeijia maritima</name>
    <dbReference type="NCBI Taxonomy" id="3119007"/>
    <lineage>
        <taxon>Bacteria</taxon>
        <taxon>Pseudomonadati</taxon>
        <taxon>Gemmatimonadota</taxon>
        <taxon>Longimicrobiia</taxon>
        <taxon>Gaopeijiales</taxon>
        <taxon>Gaopeijiaceae</taxon>
        <taxon>Gaopeijia</taxon>
    </lineage>
</organism>